<comment type="caution">
    <text evidence="2">The sequence shown here is derived from an EMBL/GenBank/DDBJ whole genome shotgun (WGS) entry which is preliminary data.</text>
</comment>
<evidence type="ECO:0000313" key="2">
    <source>
        <dbReference type="EMBL" id="KAJ1349747.1"/>
    </source>
</evidence>
<dbReference type="PROSITE" id="PS51257">
    <property type="entry name" value="PROKAR_LIPOPROTEIN"/>
    <property type="match status" value="1"/>
</dbReference>
<proteinExistence type="predicted"/>
<dbReference type="EMBL" id="JAHQIW010000737">
    <property type="protein sequence ID" value="KAJ1349747.1"/>
    <property type="molecule type" value="Genomic_DNA"/>
</dbReference>
<organism evidence="2 3">
    <name type="scientific">Parelaphostrongylus tenuis</name>
    <name type="common">Meningeal worm</name>
    <dbReference type="NCBI Taxonomy" id="148309"/>
    <lineage>
        <taxon>Eukaryota</taxon>
        <taxon>Metazoa</taxon>
        <taxon>Ecdysozoa</taxon>
        <taxon>Nematoda</taxon>
        <taxon>Chromadorea</taxon>
        <taxon>Rhabditida</taxon>
        <taxon>Rhabditina</taxon>
        <taxon>Rhabditomorpha</taxon>
        <taxon>Strongyloidea</taxon>
        <taxon>Metastrongylidae</taxon>
        <taxon>Parelaphostrongylus</taxon>
    </lineage>
</organism>
<evidence type="ECO:0000256" key="1">
    <source>
        <dbReference type="SAM" id="SignalP"/>
    </source>
</evidence>
<dbReference type="AlphaFoldDB" id="A0AAD5MIS3"/>
<gene>
    <name evidence="2" type="ORF">KIN20_005389</name>
</gene>
<accession>A0AAD5MIS3</accession>
<dbReference type="Proteomes" id="UP001196413">
    <property type="component" value="Unassembled WGS sequence"/>
</dbReference>
<reference evidence="2" key="1">
    <citation type="submission" date="2021-06" db="EMBL/GenBank/DDBJ databases">
        <title>Parelaphostrongylus tenuis whole genome reference sequence.</title>
        <authorList>
            <person name="Garwood T.J."/>
            <person name="Larsen P.A."/>
            <person name="Fountain-Jones N.M."/>
            <person name="Garbe J.R."/>
            <person name="Macchietto M.G."/>
            <person name="Kania S.A."/>
            <person name="Gerhold R.W."/>
            <person name="Richards J.E."/>
            <person name="Wolf T.M."/>
        </authorList>
    </citation>
    <scope>NUCLEOTIDE SEQUENCE</scope>
    <source>
        <strain evidence="2">MNPRO001-30</strain>
        <tissue evidence="2">Meninges</tissue>
    </source>
</reference>
<name>A0AAD5MIS3_PARTN</name>
<sequence length="144" mass="15518">MFRRATDLFTVSLLATIWTVLGCGVTPSGQGSTRIFTVTGFTLPVAMTYSGNPAVSNKVPGIASSKKGAQGFVRRLVMQAVFDVLKSQGRSALLHDAVISAILGQLSVKISYRPLRCDMAVSPQERRKSSITPILLFTLSTKKK</sequence>
<keyword evidence="3" id="KW-1185">Reference proteome</keyword>
<keyword evidence="1" id="KW-0732">Signal</keyword>
<feature type="signal peptide" evidence="1">
    <location>
        <begin position="1"/>
        <end position="22"/>
    </location>
</feature>
<feature type="chain" id="PRO_5042208240" evidence="1">
    <location>
        <begin position="23"/>
        <end position="144"/>
    </location>
</feature>
<evidence type="ECO:0000313" key="3">
    <source>
        <dbReference type="Proteomes" id="UP001196413"/>
    </source>
</evidence>
<protein>
    <submittedName>
        <fullName evidence="2">Uncharacterized protein</fullName>
    </submittedName>
</protein>